<dbReference type="eggNOG" id="COG1409">
    <property type="taxonomic scope" value="Bacteria"/>
</dbReference>
<dbReference type="Proteomes" id="UP000001919">
    <property type="component" value="Chromosome"/>
</dbReference>
<dbReference type="STRING" id="446465.Bfae_01070"/>
<evidence type="ECO:0000256" key="1">
    <source>
        <dbReference type="SAM" id="SignalP"/>
    </source>
</evidence>
<evidence type="ECO:0008006" key="4">
    <source>
        <dbReference type="Google" id="ProtNLM"/>
    </source>
</evidence>
<evidence type="ECO:0000313" key="3">
    <source>
        <dbReference type="Proteomes" id="UP000001919"/>
    </source>
</evidence>
<dbReference type="OrthoDB" id="3696279at2"/>
<name>C7MF89_BRAFD</name>
<sequence>MIRNNAVARLRTIVGAAGGLLLLGVGGAAVADEVGDSGVDLDVTIEEQEPAGALSLGVAGDSETLTEVEDASAEHREFVGELPEVTVTDTRTDVPEGVYWYVTGQASEFTGSEGQEPITADHLGWAPSLITEGNGEVAPGEEVPTSLDESTTPGVPNNVGLEGQELLQLALDSAEASAANGEWTATADLTLKTPLDVAPGSYSSTLTLSLFEEAY</sequence>
<proteinExistence type="predicted"/>
<gene>
    <name evidence="2" type="ordered locus">Bfae_01070</name>
</gene>
<keyword evidence="1" id="KW-0732">Signal</keyword>
<protein>
    <recommendedName>
        <fullName evidence="4">WxL domain-containing protein</fullName>
    </recommendedName>
</protein>
<organism evidence="2 3">
    <name type="scientific">Brachybacterium faecium (strain ATCC 43885 / DSM 4810 / JCM 11609 / LMG 19847 / NBRC 14762 / NCIMB 9860 / 6-10)</name>
    <dbReference type="NCBI Taxonomy" id="446465"/>
    <lineage>
        <taxon>Bacteria</taxon>
        <taxon>Bacillati</taxon>
        <taxon>Actinomycetota</taxon>
        <taxon>Actinomycetes</taxon>
        <taxon>Micrococcales</taxon>
        <taxon>Dermabacteraceae</taxon>
        <taxon>Brachybacterium</taxon>
    </lineage>
</organism>
<evidence type="ECO:0000313" key="2">
    <source>
        <dbReference type="EMBL" id="ACU83989.1"/>
    </source>
</evidence>
<feature type="signal peptide" evidence="1">
    <location>
        <begin position="1"/>
        <end position="31"/>
    </location>
</feature>
<keyword evidence="3" id="KW-1185">Reference proteome</keyword>
<dbReference type="KEGG" id="bfa:Bfae_01070"/>
<dbReference type="PATRIC" id="fig|446465.5.peg.104"/>
<dbReference type="AlphaFoldDB" id="C7MF89"/>
<dbReference type="HOGENOM" id="CLU_1352234_0_0_11"/>
<reference evidence="2 3" key="1">
    <citation type="journal article" date="2009" name="Stand. Genomic Sci.">
        <title>Complete genome sequence of Brachybacterium faecium type strain (Schefferle 6-10).</title>
        <authorList>
            <person name="Lapidus A."/>
            <person name="Pukall R."/>
            <person name="Labuttii K."/>
            <person name="Copeland A."/>
            <person name="Del Rio T.G."/>
            <person name="Nolan M."/>
            <person name="Chen F."/>
            <person name="Lucas S."/>
            <person name="Tice H."/>
            <person name="Cheng J.F."/>
            <person name="Bruce D."/>
            <person name="Goodwin L."/>
            <person name="Pitluck S."/>
            <person name="Rohde M."/>
            <person name="Goker M."/>
            <person name="Pati A."/>
            <person name="Ivanova N."/>
            <person name="Mavrommatis K."/>
            <person name="Chen A."/>
            <person name="Palaniappan K."/>
            <person name="D'haeseleer P."/>
            <person name="Chain P."/>
            <person name="Bristow J."/>
            <person name="Eisen J.A."/>
            <person name="Markowitz V."/>
            <person name="Hugenholtz P."/>
            <person name="Kyrpides N.C."/>
            <person name="Klenk H.P."/>
        </authorList>
    </citation>
    <scope>NUCLEOTIDE SEQUENCE [LARGE SCALE GENOMIC DNA]</scope>
    <source>
        <strain evidence="3">ATCC 43885 / DSM 4810 / JCM 11609 / LMG 19847 / NBRC 14762 / NCIMB 9860 / 6-10</strain>
    </source>
</reference>
<feature type="chain" id="PRO_5002979348" description="WxL domain-containing protein" evidence="1">
    <location>
        <begin position="32"/>
        <end position="215"/>
    </location>
</feature>
<dbReference type="EMBL" id="CP001643">
    <property type="protein sequence ID" value="ACU83989.1"/>
    <property type="molecule type" value="Genomic_DNA"/>
</dbReference>
<accession>C7MF89</accession>